<dbReference type="Gene3D" id="2.40.10.10">
    <property type="entry name" value="Trypsin-like serine proteases"/>
    <property type="match status" value="2"/>
</dbReference>
<dbReference type="InterPro" id="IPR001254">
    <property type="entry name" value="Trypsin_dom"/>
</dbReference>
<keyword evidence="4" id="KW-1015">Disulfide bond</keyword>
<keyword evidence="1 5" id="KW-0645">Protease</keyword>
<dbReference type="AlphaFoldDB" id="A0A7L0EJ42"/>
<evidence type="ECO:0000256" key="5">
    <source>
        <dbReference type="RuleBase" id="RU363034"/>
    </source>
</evidence>
<keyword evidence="8" id="KW-1185">Reference proteome</keyword>
<comment type="caution">
    <text evidence="7">The sequence shown here is derived from an EMBL/GenBank/DDBJ whole genome shotgun (WGS) entry which is preliminary data.</text>
</comment>
<feature type="domain" description="Peptidase S1" evidence="6">
    <location>
        <begin position="1"/>
        <end position="238"/>
    </location>
</feature>
<dbReference type="OrthoDB" id="10051896at2759"/>
<dbReference type="PRINTS" id="PR00722">
    <property type="entry name" value="CHYMOTRYPSIN"/>
</dbReference>
<evidence type="ECO:0000259" key="6">
    <source>
        <dbReference type="PROSITE" id="PS50240"/>
    </source>
</evidence>
<evidence type="ECO:0000313" key="8">
    <source>
        <dbReference type="Proteomes" id="UP000550660"/>
    </source>
</evidence>
<proteinExistence type="predicted"/>
<gene>
    <name evidence="7" type="primary">Tmprss12</name>
    <name evidence="7" type="ORF">TROMEL_R05162</name>
</gene>
<dbReference type="Pfam" id="PF00089">
    <property type="entry name" value="Trypsin"/>
    <property type="match status" value="1"/>
</dbReference>
<dbReference type="InterPro" id="IPR009003">
    <property type="entry name" value="Peptidase_S1_PA"/>
</dbReference>
<dbReference type="InterPro" id="IPR033116">
    <property type="entry name" value="TRYPSIN_SER"/>
</dbReference>
<evidence type="ECO:0000256" key="4">
    <source>
        <dbReference type="ARBA" id="ARBA00023157"/>
    </source>
</evidence>
<dbReference type="PANTHER" id="PTHR24252">
    <property type="entry name" value="ACROSIN-RELATED"/>
    <property type="match status" value="1"/>
</dbReference>
<evidence type="ECO:0000256" key="3">
    <source>
        <dbReference type="ARBA" id="ARBA00022825"/>
    </source>
</evidence>
<reference evidence="7 8" key="1">
    <citation type="submission" date="2019-09" db="EMBL/GenBank/DDBJ databases">
        <title>Bird 10,000 Genomes (B10K) Project - Family phase.</title>
        <authorList>
            <person name="Zhang G."/>
        </authorList>
    </citation>
    <scope>NUCLEOTIDE SEQUENCE [LARGE SCALE GENOMIC DNA]</scope>
    <source>
        <strain evidence="7">B10K-DU-007-40</strain>
        <tissue evidence="7">Mixed tissue sample</tissue>
    </source>
</reference>
<evidence type="ECO:0000256" key="1">
    <source>
        <dbReference type="ARBA" id="ARBA00022670"/>
    </source>
</evidence>
<dbReference type="InterPro" id="IPR018114">
    <property type="entry name" value="TRYPSIN_HIS"/>
</dbReference>
<protein>
    <submittedName>
        <fullName evidence="7">TMPSC protease</fullName>
    </submittedName>
</protein>
<dbReference type="SUPFAM" id="SSF50494">
    <property type="entry name" value="Trypsin-like serine proteases"/>
    <property type="match status" value="1"/>
</dbReference>
<keyword evidence="3 5" id="KW-0720">Serine protease</keyword>
<dbReference type="InterPro" id="IPR001314">
    <property type="entry name" value="Peptidase_S1A"/>
</dbReference>
<dbReference type="Proteomes" id="UP000550660">
    <property type="component" value="Unassembled WGS sequence"/>
</dbReference>
<dbReference type="GO" id="GO:0004252">
    <property type="term" value="F:serine-type endopeptidase activity"/>
    <property type="evidence" value="ECO:0007669"/>
    <property type="project" value="InterPro"/>
</dbReference>
<feature type="non-terminal residue" evidence="7">
    <location>
        <position position="238"/>
    </location>
</feature>
<dbReference type="CDD" id="cd00190">
    <property type="entry name" value="Tryp_SPc"/>
    <property type="match status" value="1"/>
</dbReference>
<dbReference type="FunFam" id="2.40.10.10:FF:000003">
    <property type="entry name" value="Transmembrane serine protease 3"/>
    <property type="match status" value="1"/>
</dbReference>
<feature type="non-terminal residue" evidence="7">
    <location>
        <position position="1"/>
    </location>
</feature>
<dbReference type="EMBL" id="VXAG01001236">
    <property type="protein sequence ID" value="NXJ83195.1"/>
    <property type="molecule type" value="Genomic_DNA"/>
</dbReference>
<evidence type="ECO:0000256" key="2">
    <source>
        <dbReference type="ARBA" id="ARBA00022801"/>
    </source>
</evidence>
<name>A0A7L0EJ42_TROML</name>
<dbReference type="PROSITE" id="PS00135">
    <property type="entry name" value="TRYPSIN_SER"/>
    <property type="match status" value="1"/>
</dbReference>
<dbReference type="InterPro" id="IPR043504">
    <property type="entry name" value="Peptidase_S1_PA_chymotrypsin"/>
</dbReference>
<sequence>VVGGHDAPVGTWPWIVSLQTRLARARYAHICGGVLVKENSVLTAAHCVTGREDPRTWRALLGTTNLRKPGRHTAIRRIRNITVHAEFKRETFENDIAFFELGSAVRYGNYIQPICLPPARLRLHLENETECFISGWGRTAEKGKYSSVLKEAQVEIIPLNVCNRSEAYGSLVNSNMICAGSRSGGTDSCQGDSGGPLACYHRRTDKYYLVGISSFGIGCGRPKFPGIYTRVSCYIDWV</sequence>
<organism evidence="7 8">
    <name type="scientific">Trogon melanurus</name>
    <name type="common">Black-tailed trogon</name>
    <dbReference type="NCBI Taxonomy" id="56311"/>
    <lineage>
        <taxon>Eukaryota</taxon>
        <taxon>Metazoa</taxon>
        <taxon>Chordata</taxon>
        <taxon>Craniata</taxon>
        <taxon>Vertebrata</taxon>
        <taxon>Euteleostomi</taxon>
        <taxon>Archelosauria</taxon>
        <taxon>Archosauria</taxon>
        <taxon>Dinosauria</taxon>
        <taxon>Saurischia</taxon>
        <taxon>Theropoda</taxon>
        <taxon>Coelurosauria</taxon>
        <taxon>Aves</taxon>
        <taxon>Neognathae</taxon>
        <taxon>Neoaves</taxon>
        <taxon>Telluraves</taxon>
        <taxon>Coraciimorphae</taxon>
        <taxon>Trogoniformes</taxon>
        <taxon>Trogonidae</taxon>
        <taxon>Trogon</taxon>
    </lineage>
</organism>
<dbReference type="SMART" id="SM00020">
    <property type="entry name" value="Tryp_SPc"/>
    <property type="match status" value="1"/>
</dbReference>
<dbReference type="GO" id="GO:0006508">
    <property type="term" value="P:proteolysis"/>
    <property type="evidence" value="ECO:0007669"/>
    <property type="project" value="UniProtKB-KW"/>
</dbReference>
<evidence type="ECO:0000313" key="7">
    <source>
        <dbReference type="EMBL" id="NXJ83195.1"/>
    </source>
</evidence>
<keyword evidence="2 5" id="KW-0378">Hydrolase</keyword>
<dbReference type="PROSITE" id="PS00134">
    <property type="entry name" value="TRYPSIN_HIS"/>
    <property type="match status" value="1"/>
</dbReference>
<dbReference type="PROSITE" id="PS50240">
    <property type="entry name" value="TRYPSIN_DOM"/>
    <property type="match status" value="1"/>
</dbReference>
<accession>A0A7L0EJ42</accession>
<dbReference type="PANTHER" id="PTHR24252:SF21">
    <property type="entry name" value="TRANSMEMBRANE SERINE PROTEASE 12"/>
    <property type="match status" value="1"/>
</dbReference>